<dbReference type="GO" id="GO:0005736">
    <property type="term" value="C:RNA polymerase I complex"/>
    <property type="evidence" value="ECO:0007669"/>
    <property type="project" value="TreeGrafter"/>
</dbReference>
<dbReference type="GO" id="GO:0006352">
    <property type="term" value="P:DNA-templated transcription initiation"/>
    <property type="evidence" value="ECO:0007669"/>
    <property type="project" value="InterPro"/>
</dbReference>
<dbReference type="Proteomes" id="UP000193920">
    <property type="component" value="Unassembled WGS sequence"/>
</dbReference>
<comment type="similarity">
    <text evidence="2">Belongs to the eukaryotic RPA43 RNA polymerase subunit family.</text>
</comment>
<evidence type="ECO:0000256" key="7">
    <source>
        <dbReference type="SAM" id="MobiDB-lite"/>
    </source>
</evidence>
<keyword evidence="4" id="KW-0597">Phosphoprotein</keyword>
<dbReference type="InterPro" id="IPR045113">
    <property type="entry name" value="Rpb7-like"/>
</dbReference>
<accession>A0A1Y2FPE5</accession>
<evidence type="ECO:0000313" key="10">
    <source>
        <dbReference type="EMBL" id="ORY85848.1"/>
    </source>
</evidence>
<dbReference type="OrthoDB" id="10250504at2759"/>
<dbReference type="Pfam" id="PF03876">
    <property type="entry name" value="SHS2_Rpb7-N"/>
    <property type="match status" value="1"/>
</dbReference>
<evidence type="ECO:0000256" key="1">
    <source>
        <dbReference type="ARBA" id="ARBA00004604"/>
    </source>
</evidence>
<feature type="domain" description="RNA polymerase Rpb7-like N-terminal" evidence="8">
    <location>
        <begin position="14"/>
        <end position="69"/>
    </location>
</feature>
<evidence type="ECO:0000256" key="2">
    <source>
        <dbReference type="ARBA" id="ARBA00005930"/>
    </source>
</evidence>
<protein>
    <submittedName>
        <fullName evidence="10">Uncharacterized protein</fullName>
    </submittedName>
</protein>
<name>A0A1Y2FPE5_9FUNG</name>
<dbReference type="Gene3D" id="3.30.1490.120">
    <property type="entry name" value="RNA polymerase Rpb7-like, N-terminal domain"/>
    <property type="match status" value="1"/>
</dbReference>
<comment type="subcellular location">
    <subcellularLocation>
        <location evidence="1">Nucleus</location>
        <location evidence="1">Nucleolus</location>
    </subcellularLocation>
</comment>
<evidence type="ECO:0000256" key="5">
    <source>
        <dbReference type="ARBA" id="ARBA00023163"/>
    </source>
</evidence>
<evidence type="ECO:0000256" key="3">
    <source>
        <dbReference type="ARBA" id="ARBA00022478"/>
    </source>
</evidence>
<organism evidence="10 11">
    <name type="scientific">Neocallimastix californiae</name>
    <dbReference type="NCBI Taxonomy" id="1754190"/>
    <lineage>
        <taxon>Eukaryota</taxon>
        <taxon>Fungi</taxon>
        <taxon>Fungi incertae sedis</taxon>
        <taxon>Chytridiomycota</taxon>
        <taxon>Chytridiomycota incertae sedis</taxon>
        <taxon>Neocallimastigomycetes</taxon>
        <taxon>Neocallimastigales</taxon>
        <taxon>Neocallimastigaceae</taxon>
        <taxon>Neocallimastix</taxon>
    </lineage>
</organism>
<feature type="compositionally biased region" description="Acidic residues" evidence="7">
    <location>
        <begin position="211"/>
        <end position="249"/>
    </location>
</feature>
<evidence type="ECO:0000256" key="6">
    <source>
        <dbReference type="ARBA" id="ARBA00023242"/>
    </source>
</evidence>
<dbReference type="PANTHER" id="PTHR12709">
    <property type="entry name" value="DNA-DIRECTED RNA POLYMERASE II, III"/>
    <property type="match status" value="1"/>
</dbReference>
<gene>
    <name evidence="10" type="ORF">LY90DRAFT_448175</name>
</gene>
<dbReference type="InterPro" id="IPR041178">
    <property type="entry name" value="RPA43_OB"/>
</dbReference>
<evidence type="ECO:0000259" key="9">
    <source>
        <dbReference type="Pfam" id="PF17875"/>
    </source>
</evidence>
<evidence type="ECO:0000256" key="4">
    <source>
        <dbReference type="ARBA" id="ARBA00022553"/>
    </source>
</evidence>
<reference evidence="10 11" key="1">
    <citation type="submission" date="2016-08" db="EMBL/GenBank/DDBJ databases">
        <title>A Parts List for Fungal Cellulosomes Revealed by Comparative Genomics.</title>
        <authorList>
            <consortium name="DOE Joint Genome Institute"/>
            <person name="Haitjema C.H."/>
            <person name="Gilmore S.P."/>
            <person name="Henske J.K."/>
            <person name="Solomon K.V."/>
            <person name="De Groot R."/>
            <person name="Kuo A."/>
            <person name="Mondo S.J."/>
            <person name="Salamov A.A."/>
            <person name="Labutti K."/>
            <person name="Zhao Z."/>
            <person name="Chiniquy J."/>
            <person name="Barry K."/>
            <person name="Brewer H.M."/>
            <person name="Purvine S.O."/>
            <person name="Wright A.T."/>
            <person name="Boxma B."/>
            <person name="Van Alen T."/>
            <person name="Hackstein J.H."/>
            <person name="Baker S.E."/>
            <person name="Grigoriev I.V."/>
            <person name="O'Malley M.A."/>
        </authorList>
    </citation>
    <scope>NUCLEOTIDE SEQUENCE [LARGE SCALE GENOMIC DNA]</scope>
    <source>
        <strain evidence="10 11">G1</strain>
    </source>
</reference>
<dbReference type="EMBL" id="MCOG01000003">
    <property type="protein sequence ID" value="ORY85848.1"/>
    <property type="molecule type" value="Genomic_DNA"/>
</dbReference>
<keyword evidence="3" id="KW-0240">DNA-directed RNA polymerase</keyword>
<evidence type="ECO:0000259" key="8">
    <source>
        <dbReference type="Pfam" id="PF03876"/>
    </source>
</evidence>
<dbReference type="GO" id="GO:0006362">
    <property type="term" value="P:transcription elongation by RNA polymerase I"/>
    <property type="evidence" value="ECO:0007669"/>
    <property type="project" value="TreeGrafter"/>
</dbReference>
<feature type="compositionally biased region" description="Basic and acidic residues" evidence="7">
    <location>
        <begin position="177"/>
        <end position="197"/>
    </location>
</feature>
<feature type="domain" description="RPA43 OB" evidence="9">
    <location>
        <begin position="84"/>
        <end position="128"/>
    </location>
</feature>
<keyword evidence="6" id="KW-0539">Nucleus</keyword>
<dbReference type="InterPro" id="IPR005576">
    <property type="entry name" value="Rpb7-like_N"/>
</dbReference>
<dbReference type="Gene3D" id="2.40.50.1060">
    <property type="match status" value="1"/>
</dbReference>
<keyword evidence="11" id="KW-1185">Reference proteome</keyword>
<evidence type="ECO:0000313" key="11">
    <source>
        <dbReference type="Proteomes" id="UP000193920"/>
    </source>
</evidence>
<sequence>MKNQTHFKQVVTRLVIKLSPCFTSEPRKGVEEYLKKLLMRYVPEFDGIVIGYSNIQFLQKNAEILFDSPYFSVKVGVIFNLFSPKKNLEIVGKVNKVSADHIGLLLYGVVNASIPSDKIRKKNFKWDENSFAWKETFGDRRKICNGCVLRFTIVDILKANDMLTAIGSLLEKPKETGIIKEGEDEPKSMEMDIDENKTTVAPAKNNKIVWDDNDDEDDEAGEEEEEEDESNNNDSDASTEESDDNDNDD</sequence>
<keyword evidence="5" id="KW-0804">Transcription</keyword>
<dbReference type="STRING" id="1754190.A0A1Y2FPE5"/>
<proteinExistence type="inferred from homology"/>
<dbReference type="AlphaFoldDB" id="A0A1Y2FPE5"/>
<feature type="region of interest" description="Disordered" evidence="7">
    <location>
        <begin position="177"/>
        <end position="249"/>
    </location>
</feature>
<dbReference type="Pfam" id="PF17875">
    <property type="entry name" value="RPA43_OB"/>
    <property type="match status" value="1"/>
</dbReference>
<dbReference type="InterPro" id="IPR036898">
    <property type="entry name" value="RNA_pol_Rpb7-like_N_sf"/>
</dbReference>
<comment type="caution">
    <text evidence="10">The sequence shown here is derived from an EMBL/GenBank/DDBJ whole genome shotgun (WGS) entry which is preliminary data.</text>
</comment>
<dbReference type="PANTHER" id="PTHR12709:SF5">
    <property type="entry name" value="DNA-DIRECTED RNA POLYMERASE I SUBUNIT RPA43"/>
    <property type="match status" value="1"/>
</dbReference>